<evidence type="ECO:0000256" key="6">
    <source>
        <dbReference type="ARBA" id="ARBA00022842"/>
    </source>
</evidence>
<dbReference type="InterPro" id="IPR005225">
    <property type="entry name" value="Small_GTP-bd"/>
</dbReference>
<dbReference type="FunFam" id="3.40.50.300:FF:000003">
    <property type="entry name" value="Elongation factor Tu"/>
    <property type="match status" value="1"/>
</dbReference>
<dbReference type="PRINTS" id="PR00315">
    <property type="entry name" value="ELONGATNFCT"/>
</dbReference>
<evidence type="ECO:0000259" key="11">
    <source>
        <dbReference type="PROSITE" id="PS51722"/>
    </source>
</evidence>
<dbReference type="PROSITE" id="PS00301">
    <property type="entry name" value="G_TR_1"/>
    <property type="match status" value="1"/>
</dbReference>
<evidence type="ECO:0000256" key="7">
    <source>
        <dbReference type="ARBA" id="ARBA00022917"/>
    </source>
</evidence>
<dbReference type="Pfam" id="PF00009">
    <property type="entry name" value="GTP_EFTU"/>
    <property type="match status" value="1"/>
</dbReference>
<comment type="function">
    <text evidence="10">GTP hydrolase that promotes the GTP-dependent binding of aminoacyl-tRNA to the A-site of ribosomes during protein biosynthesis.</text>
</comment>
<comment type="caution">
    <text evidence="12">The sequence shown here is derived from an EMBL/GenBank/DDBJ whole genome shotgun (WGS) entry which is preliminary data.</text>
</comment>
<dbReference type="InterPro" id="IPR027417">
    <property type="entry name" value="P-loop_NTPase"/>
</dbReference>
<keyword evidence="3 10" id="KW-0547">Nucleotide-binding</keyword>
<keyword evidence="2 10" id="KW-0963">Cytoplasm</keyword>
<dbReference type="NCBIfam" id="NF000766">
    <property type="entry name" value="PRK00049.1"/>
    <property type="match status" value="1"/>
</dbReference>
<dbReference type="InterPro" id="IPR009000">
    <property type="entry name" value="Transl_B-barrel_sf"/>
</dbReference>
<reference evidence="12" key="1">
    <citation type="submission" date="2020-08" db="EMBL/GenBank/DDBJ databases">
        <title>Genome public.</title>
        <authorList>
            <person name="Liu C."/>
            <person name="Sun Q."/>
        </authorList>
    </citation>
    <scope>NUCLEOTIDE SEQUENCE</scope>
    <source>
        <strain evidence="12">NSJ-31</strain>
    </source>
</reference>
<dbReference type="InterPro" id="IPR004161">
    <property type="entry name" value="EFTu-like_2"/>
</dbReference>
<dbReference type="Gene3D" id="2.40.30.10">
    <property type="entry name" value="Translation factors"/>
    <property type="match status" value="2"/>
</dbReference>
<keyword evidence="4 10" id="KW-0251">Elongation factor</keyword>
<dbReference type="SUPFAM" id="SSF52540">
    <property type="entry name" value="P-loop containing nucleoside triphosphate hydrolases"/>
    <property type="match status" value="1"/>
</dbReference>
<feature type="binding site" evidence="10">
    <location>
        <begin position="19"/>
        <end position="26"/>
    </location>
    <ligand>
        <name>GTP</name>
        <dbReference type="ChEBI" id="CHEBI:37565"/>
    </ligand>
</feature>
<feature type="binding site" evidence="10">
    <location>
        <begin position="136"/>
        <end position="139"/>
    </location>
    <ligand>
        <name>GTP</name>
        <dbReference type="ChEBI" id="CHEBI:37565"/>
    </ligand>
</feature>
<dbReference type="GO" id="GO:0003924">
    <property type="term" value="F:GTPase activity"/>
    <property type="evidence" value="ECO:0007669"/>
    <property type="project" value="UniProtKB-UniRule"/>
</dbReference>
<evidence type="ECO:0000313" key="12">
    <source>
        <dbReference type="EMBL" id="MBC8545790.1"/>
    </source>
</evidence>
<evidence type="ECO:0000256" key="10">
    <source>
        <dbReference type="HAMAP-Rule" id="MF_00118"/>
    </source>
</evidence>
<dbReference type="AlphaFoldDB" id="A0A926DYZ7"/>
<feature type="binding site" evidence="10">
    <location>
        <position position="26"/>
    </location>
    <ligand>
        <name>Mg(2+)</name>
        <dbReference type="ChEBI" id="CHEBI:18420"/>
    </ligand>
</feature>
<dbReference type="NCBIfam" id="NF009372">
    <property type="entry name" value="PRK12735.1"/>
    <property type="match status" value="1"/>
</dbReference>
<evidence type="ECO:0000256" key="4">
    <source>
        <dbReference type="ARBA" id="ARBA00022768"/>
    </source>
</evidence>
<dbReference type="InterPro" id="IPR000795">
    <property type="entry name" value="T_Tr_GTP-bd_dom"/>
</dbReference>
<sequence length="399" mass="44384">MAKQKFERTKPHVNIGTIGHVDHGKTTLTAAITKTLAMKGQAKYEAYDMIDKAPEERERGITINTAHVEYETDKRHYAHVDCPGHADYVKNMITGAAQMDGAILVVSAADGPMPQTREHILLSRQVGVPYIVVFMNKADQVDDPELLELVEMEIRELLSSYDFPGDDIPIIKGSALEALEAPDDITNPAYKPILELMDAVDDYIPTPERKADLPFLMPVEDVFTITGRGTVATGRVERGQVKMSDEVEIVGLQDEKMKTVVTGIEMFRKLLDYAEAGDNIGALLRGIQRSEVQRGQVLCKPGSIHPHTKFRGQVYILKKDEGGRHTPFFNNYRPQFYFRTTDVTGVVELDQGVEMCMPGDNIEMNVELITPIAIEEGLRFAIREGGRTVGSGVVIKINE</sequence>
<dbReference type="InterPro" id="IPR033720">
    <property type="entry name" value="EFTU_2"/>
</dbReference>
<dbReference type="InterPro" id="IPR004160">
    <property type="entry name" value="Transl_elong_EFTu/EF1A_C"/>
</dbReference>
<dbReference type="SUPFAM" id="SSF50447">
    <property type="entry name" value="Translation proteins"/>
    <property type="match status" value="1"/>
</dbReference>
<dbReference type="Gene3D" id="3.40.50.300">
    <property type="entry name" value="P-loop containing nucleotide triphosphate hydrolases"/>
    <property type="match status" value="1"/>
</dbReference>
<keyword evidence="13" id="KW-1185">Reference proteome</keyword>
<dbReference type="InterPro" id="IPR041709">
    <property type="entry name" value="EF-Tu_GTP-bd"/>
</dbReference>
<dbReference type="RefSeq" id="WP_249281946.1">
    <property type="nucleotide sequence ID" value="NZ_JACRST010000002.1"/>
</dbReference>
<feature type="domain" description="Tr-type G" evidence="11">
    <location>
        <begin position="10"/>
        <end position="208"/>
    </location>
</feature>
<gene>
    <name evidence="10 12" type="primary">tuf</name>
    <name evidence="12" type="ORF">H8711_02400</name>
</gene>
<dbReference type="NCBIfam" id="TIGR00231">
    <property type="entry name" value="small_GTP"/>
    <property type="match status" value="1"/>
</dbReference>
<dbReference type="InterPro" id="IPR031157">
    <property type="entry name" value="G_TR_CS"/>
</dbReference>
<dbReference type="CDD" id="cd01884">
    <property type="entry name" value="EF_Tu"/>
    <property type="match status" value="1"/>
</dbReference>
<comment type="catalytic activity">
    <reaction evidence="10">
        <text>GTP + H2O = GDP + phosphate + H(+)</text>
        <dbReference type="Rhea" id="RHEA:19669"/>
        <dbReference type="ChEBI" id="CHEBI:15377"/>
        <dbReference type="ChEBI" id="CHEBI:15378"/>
        <dbReference type="ChEBI" id="CHEBI:37565"/>
        <dbReference type="ChEBI" id="CHEBI:43474"/>
        <dbReference type="ChEBI" id="CHEBI:58189"/>
        <dbReference type="EC" id="3.6.5.3"/>
    </reaction>
</comment>
<dbReference type="Pfam" id="PF03144">
    <property type="entry name" value="GTP_EFTU_D2"/>
    <property type="match status" value="1"/>
</dbReference>
<dbReference type="Pfam" id="PF03143">
    <property type="entry name" value="GTP_EFTU_D3"/>
    <property type="match status" value="1"/>
</dbReference>
<name>A0A926DYZ7_9FIRM</name>
<evidence type="ECO:0000256" key="1">
    <source>
        <dbReference type="ARBA" id="ARBA00007249"/>
    </source>
</evidence>
<dbReference type="PANTHER" id="PTHR43721:SF22">
    <property type="entry name" value="ELONGATION FACTOR TU, MITOCHONDRIAL"/>
    <property type="match status" value="1"/>
</dbReference>
<dbReference type="PANTHER" id="PTHR43721">
    <property type="entry name" value="ELONGATION FACTOR TU-RELATED"/>
    <property type="match status" value="1"/>
</dbReference>
<keyword evidence="7 10" id="KW-0648">Protein biosynthesis</keyword>
<dbReference type="CDD" id="cd03697">
    <property type="entry name" value="EFTU_II"/>
    <property type="match status" value="1"/>
</dbReference>
<evidence type="ECO:0000313" key="13">
    <source>
        <dbReference type="Proteomes" id="UP000653127"/>
    </source>
</evidence>
<comment type="similarity">
    <text evidence="1 10">Belongs to the TRAFAC class translation factor GTPase superfamily. Classic translation factor GTPase family. EF-Tu/EF-1A subfamily.</text>
</comment>
<dbReference type="InterPro" id="IPR004541">
    <property type="entry name" value="Transl_elong_EFTu/EF1A_bac/org"/>
</dbReference>
<dbReference type="EMBL" id="JACRST010000002">
    <property type="protein sequence ID" value="MBC8545790.1"/>
    <property type="molecule type" value="Genomic_DNA"/>
</dbReference>
<accession>A0A926DYZ7</accession>
<dbReference type="GO" id="GO:0005525">
    <property type="term" value="F:GTP binding"/>
    <property type="evidence" value="ECO:0007669"/>
    <property type="project" value="UniProtKB-UniRule"/>
</dbReference>
<protein>
    <recommendedName>
        <fullName evidence="9 10">Elongation factor Tu</fullName>
        <shortName evidence="10">EF-Tu</shortName>
        <ecNumber evidence="10">3.6.5.3</ecNumber>
    </recommendedName>
</protein>
<organism evidence="12 13">
    <name type="scientific">Ligaoa zhengdingensis</name>
    <dbReference type="NCBI Taxonomy" id="2763658"/>
    <lineage>
        <taxon>Bacteria</taxon>
        <taxon>Bacillati</taxon>
        <taxon>Bacillota</taxon>
        <taxon>Clostridia</taxon>
        <taxon>Eubacteriales</taxon>
        <taxon>Oscillospiraceae</taxon>
        <taxon>Ligaoa</taxon>
    </lineage>
</organism>
<dbReference type="NCBIfam" id="NF009373">
    <property type="entry name" value="PRK12736.1"/>
    <property type="match status" value="1"/>
</dbReference>
<dbReference type="Proteomes" id="UP000653127">
    <property type="component" value="Unassembled WGS sequence"/>
</dbReference>
<dbReference type="CDD" id="cd03707">
    <property type="entry name" value="EFTU_III"/>
    <property type="match status" value="1"/>
</dbReference>
<dbReference type="InterPro" id="IPR050055">
    <property type="entry name" value="EF-Tu_GTPase"/>
</dbReference>
<evidence type="ECO:0000256" key="5">
    <source>
        <dbReference type="ARBA" id="ARBA00022801"/>
    </source>
</evidence>
<keyword evidence="6 10" id="KW-0460">Magnesium</keyword>
<feature type="binding site" evidence="10">
    <location>
        <begin position="81"/>
        <end position="85"/>
    </location>
    <ligand>
        <name>GTP</name>
        <dbReference type="ChEBI" id="CHEBI:37565"/>
    </ligand>
</feature>
<dbReference type="InterPro" id="IPR009001">
    <property type="entry name" value="Transl_elong_EF1A/Init_IF2_C"/>
</dbReference>
<dbReference type="PROSITE" id="PS51722">
    <property type="entry name" value="G_TR_2"/>
    <property type="match status" value="1"/>
</dbReference>
<evidence type="ECO:0000256" key="9">
    <source>
        <dbReference type="ARBA" id="ARBA00029554"/>
    </source>
</evidence>
<dbReference type="NCBIfam" id="TIGR00485">
    <property type="entry name" value="EF-Tu"/>
    <property type="match status" value="1"/>
</dbReference>
<comment type="subcellular location">
    <subcellularLocation>
        <location evidence="10">Cytoplasm</location>
    </subcellularLocation>
</comment>
<keyword evidence="5 10" id="KW-0378">Hydrolase</keyword>
<comment type="subunit">
    <text evidence="10">Monomer.</text>
</comment>
<dbReference type="GO" id="GO:0003746">
    <property type="term" value="F:translation elongation factor activity"/>
    <property type="evidence" value="ECO:0007669"/>
    <property type="project" value="UniProtKB-UniRule"/>
</dbReference>
<dbReference type="SUPFAM" id="SSF50465">
    <property type="entry name" value="EF-Tu/eEF-1alpha/eIF2-gamma C-terminal domain"/>
    <property type="match status" value="1"/>
</dbReference>
<dbReference type="FunFam" id="2.40.30.10:FF:000001">
    <property type="entry name" value="Elongation factor Tu"/>
    <property type="match status" value="1"/>
</dbReference>
<keyword evidence="8 10" id="KW-0342">GTP-binding</keyword>
<dbReference type="GO" id="GO:0005829">
    <property type="term" value="C:cytosol"/>
    <property type="evidence" value="ECO:0007669"/>
    <property type="project" value="TreeGrafter"/>
</dbReference>
<evidence type="ECO:0000256" key="3">
    <source>
        <dbReference type="ARBA" id="ARBA00022741"/>
    </source>
</evidence>
<proteinExistence type="inferred from homology"/>
<evidence type="ECO:0000256" key="8">
    <source>
        <dbReference type="ARBA" id="ARBA00023134"/>
    </source>
</evidence>
<evidence type="ECO:0000256" key="2">
    <source>
        <dbReference type="ARBA" id="ARBA00022490"/>
    </source>
</evidence>
<keyword evidence="10" id="KW-0479">Metal-binding</keyword>
<dbReference type="EC" id="3.6.5.3" evidence="10"/>
<dbReference type="GO" id="GO:0000287">
    <property type="term" value="F:magnesium ion binding"/>
    <property type="evidence" value="ECO:0007669"/>
    <property type="project" value="UniProtKB-UniRule"/>
</dbReference>
<dbReference type="HAMAP" id="MF_00118_B">
    <property type="entry name" value="EF_Tu_B"/>
    <property type="match status" value="1"/>
</dbReference>